<reference evidence="4" key="1">
    <citation type="submission" date="2025-08" db="UniProtKB">
        <authorList>
            <consortium name="Ensembl"/>
        </authorList>
    </citation>
    <scope>IDENTIFICATION</scope>
</reference>
<reference evidence="4" key="2">
    <citation type="submission" date="2025-09" db="UniProtKB">
        <authorList>
            <consortium name="Ensembl"/>
        </authorList>
    </citation>
    <scope>IDENTIFICATION</scope>
</reference>
<keyword evidence="2" id="KW-0472">Membrane</keyword>
<organism evidence="4 5">
    <name type="scientific">Gadus morhua</name>
    <name type="common">Atlantic cod</name>
    <dbReference type="NCBI Taxonomy" id="8049"/>
    <lineage>
        <taxon>Eukaryota</taxon>
        <taxon>Metazoa</taxon>
        <taxon>Chordata</taxon>
        <taxon>Craniata</taxon>
        <taxon>Vertebrata</taxon>
        <taxon>Euteleostomi</taxon>
        <taxon>Actinopterygii</taxon>
        <taxon>Neopterygii</taxon>
        <taxon>Teleostei</taxon>
        <taxon>Neoteleostei</taxon>
        <taxon>Acanthomorphata</taxon>
        <taxon>Zeiogadaria</taxon>
        <taxon>Gadariae</taxon>
        <taxon>Gadiformes</taxon>
        <taxon>Gadoidei</taxon>
        <taxon>Gadidae</taxon>
        <taxon>Gadus</taxon>
    </lineage>
</organism>
<dbReference type="RefSeq" id="XP_030195454.1">
    <property type="nucleotide sequence ID" value="XM_030339594.1"/>
</dbReference>
<feature type="transmembrane region" description="Helical" evidence="2">
    <location>
        <begin position="209"/>
        <end position="231"/>
    </location>
</feature>
<protein>
    <submittedName>
        <fullName evidence="4">BRICHOS domain containing 5</fullName>
    </submittedName>
</protein>
<dbReference type="Ensembl" id="ENSGMOT00000065225.1">
    <property type="protein sequence ID" value="ENSGMOP00000027231.1"/>
    <property type="gene ID" value="ENSGMOG00000029047.1"/>
</dbReference>
<evidence type="ECO:0000259" key="3">
    <source>
        <dbReference type="PROSITE" id="PS50869"/>
    </source>
</evidence>
<dbReference type="Pfam" id="PF04089">
    <property type="entry name" value="BRICHOS"/>
    <property type="match status" value="1"/>
</dbReference>
<dbReference type="GeneTree" id="ENSGT00930000150969"/>
<feature type="transmembrane region" description="Helical" evidence="2">
    <location>
        <begin position="32"/>
        <end position="50"/>
    </location>
</feature>
<dbReference type="PANTHER" id="PTHR16483">
    <property type="entry name" value="GASTROKINE 1"/>
    <property type="match status" value="1"/>
</dbReference>
<keyword evidence="2" id="KW-0812">Transmembrane</keyword>
<evidence type="ECO:0000313" key="4">
    <source>
        <dbReference type="Ensembl" id="ENSGMOP00000027231.1"/>
    </source>
</evidence>
<keyword evidence="1" id="KW-1015">Disulfide bond</keyword>
<evidence type="ECO:0000256" key="2">
    <source>
        <dbReference type="SAM" id="Phobius"/>
    </source>
</evidence>
<proteinExistence type="predicted"/>
<dbReference type="PROSITE" id="PS50869">
    <property type="entry name" value="BRICHOS"/>
    <property type="match status" value="1"/>
</dbReference>
<dbReference type="Gene3D" id="3.30.390.150">
    <property type="match status" value="1"/>
</dbReference>
<dbReference type="GeneID" id="115530807"/>
<dbReference type="SMART" id="SM01039">
    <property type="entry name" value="BRICHOS"/>
    <property type="match status" value="1"/>
</dbReference>
<keyword evidence="2" id="KW-1133">Transmembrane helix</keyword>
<evidence type="ECO:0000313" key="5">
    <source>
        <dbReference type="Proteomes" id="UP000694546"/>
    </source>
</evidence>
<dbReference type="InterPro" id="IPR051772">
    <property type="entry name" value="Gastrokine"/>
</dbReference>
<dbReference type="OMA" id="CYRPLEH"/>
<dbReference type="InterPro" id="IPR007084">
    <property type="entry name" value="BRICHOS_dom"/>
</dbReference>
<keyword evidence="5" id="KW-1185">Reference proteome</keyword>
<dbReference type="OrthoDB" id="8770254at2759"/>
<feature type="domain" description="BRICHOS" evidence="3">
    <location>
        <begin position="101"/>
        <end position="198"/>
    </location>
</feature>
<sequence length="233" mass="25700">MVGCGRPSEHSVEEVRCTEGVPAVKPWFPHKAFWVSVVVCLLVVLIALALTGNLGNSGMLEDPAQSIHIVRITGPDPTGTVINQSTVVDKENDLVTFSVTSPSNLSSTVLFDVKHGLVCYKPANQESCFLREMDQSDYQRVGSVLPESTHQMSQFQLSGSEIHRQTEFLGVLGGHGVNVSTLEEPFQALCRDSPVHWTRRAEGPGRQRLVYFCIDICFPSNICVSVCFYYLPE</sequence>
<gene>
    <name evidence="4" type="primary">bricd5</name>
</gene>
<evidence type="ECO:0000256" key="1">
    <source>
        <dbReference type="ARBA" id="ARBA00023157"/>
    </source>
</evidence>
<name>A0A8C5A632_GADMO</name>
<dbReference type="Proteomes" id="UP000694546">
    <property type="component" value="Chromosome 18"/>
</dbReference>
<accession>A0A8C5A632</accession>
<dbReference type="AlphaFoldDB" id="A0A8C5A632"/>